<dbReference type="Proteomes" id="UP000005940">
    <property type="component" value="Chromosome"/>
</dbReference>
<proteinExistence type="predicted"/>
<dbReference type="PROSITE" id="PS51186">
    <property type="entry name" value="GNAT"/>
    <property type="match status" value="1"/>
</dbReference>
<accession>I2MVE4</accession>
<keyword evidence="1" id="KW-0808">Transferase</keyword>
<dbReference type="InterPro" id="IPR050832">
    <property type="entry name" value="Bact_Acetyltransf"/>
</dbReference>
<protein>
    <submittedName>
        <fullName evidence="3">GNAT family N-acetyltransferase</fullName>
    </submittedName>
</protein>
<evidence type="ECO:0000256" key="1">
    <source>
        <dbReference type="ARBA" id="ARBA00022679"/>
    </source>
</evidence>
<dbReference type="CDD" id="cd04301">
    <property type="entry name" value="NAT_SF"/>
    <property type="match status" value="1"/>
</dbReference>
<gene>
    <name evidence="3" type="ORF">STSU_029365</name>
</gene>
<organism evidence="3 4">
    <name type="scientific">Streptomyces tsukubensis (strain DSM 42081 / NBRC 108919 / NRRL 18488 / 9993)</name>
    <dbReference type="NCBI Taxonomy" id="1114943"/>
    <lineage>
        <taxon>Bacteria</taxon>
        <taxon>Bacillati</taxon>
        <taxon>Actinomycetota</taxon>
        <taxon>Actinomycetes</taxon>
        <taxon>Kitasatosporales</taxon>
        <taxon>Streptomycetaceae</taxon>
        <taxon>Streptomyces</taxon>
    </lineage>
</organism>
<dbReference type="RefSeq" id="WP_006350296.1">
    <property type="nucleotide sequence ID" value="NZ_CP029159.1"/>
</dbReference>
<name>I2MVE4_STRT9</name>
<evidence type="ECO:0000313" key="3">
    <source>
        <dbReference type="EMBL" id="QKM70634.1"/>
    </source>
</evidence>
<evidence type="ECO:0000313" key="4">
    <source>
        <dbReference type="Proteomes" id="UP000005940"/>
    </source>
</evidence>
<dbReference type="InterPro" id="IPR016181">
    <property type="entry name" value="Acyl_CoA_acyltransferase"/>
</dbReference>
<dbReference type="InterPro" id="IPR000182">
    <property type="entry name" value="GNAT_dom"/>
</dbReference>
<dbReference type="SUPFAM" id="SSF55729">
    <property type="entry name" value="Acyl-CoA N-acyltransferases (Nat)"/>
    <property type="match status" value="2"/>
</dbReference>
<evidence type="ECO:0000256" key="2">
    <source>
        <dbReference type="ARBA" id="ARBA00023315"/>
    </source>
</evidence>
<keyword evidence="4" id="KW-1185">Reference proteome</keyword>
<dbReference type="AlphaFoldDB" id="I2MVE4"/>
<dbReference type="Pfam" id="PF00583">
    <property type="entry name" value="Acetyltransf_1"/>
    <property type="match status" value="2"/>
</dbReference>
<sequence>MTTTLRPAGPPRNETGNASSRGYDICVNGRRVGGLEIAAGTPPGHRTGTLRSLFVEPAERHRGRATVAALAAEEVLRAWGCDEIRVSVAPAARAATRLVVALGYAPTGRALEKILAVPPPALPPGLTARPEGPNDGYVLLDGDTEAGRYELIADGESMRLATAGISGPRRGRGYGRALIRHAEGSALAAGARRLALSVPADDAAALRLASALGYRTTLVHWRKPLL</sequence>
<dbReference type="EMBL" id="CP029159">
    <property type="protein sequence ID" value="QKM70634.1"/>
    <property type="molecule type" value="Genomic_DNA"/>
</dbReference>
<keyword evidence="2" id="KW-0012">Acyltransferase</keyword>
<reference evidence="3 4" key="1">
    <citation type="journal article" date="2012" name="J. Bacteriol.">
        <title>Draft genome of Streptomyces tsukubaensis NRRL 18488, the producer of the clinically important immunosuppressant tacrolimus (FK506).</title>
        <authorList>
            <person name="Barreiro C."/>
            <person name="Prieto C."/>
            <person name="Sola-Landa A."/>
            <person name="Solera E."/>
            <person name="Martinez-Castro M."/>
            <person name="Perez-Redondo R."/>
            <person name="Garcia-Estrada C."/>
            <person name="Aparicio J.F."/>
            <person name="Fernandez-Martinez L.T."/>
            <person name="Santos-Aberturas J."/>
            <person name="Salehi-Najafabadi Z."/>
            <person name="Rodriguez-Garcia A."/>
            <person name="Tauch A."/>
            <person name="Martin J.F."/>
        </authorList>
    </citation>
    <scope>NUCLEOTIDE SEQUENCE [LARGE SCALE GENOMIC DNA]</scope>
    <source>
        <strain evidence="4">DSM 42081 / NBRC 108919 / NRRL 18488 / 9993</strain>
    </source>
</reference>
<dbReference type="PANTHER" id="PTHR43877">
    <property type="entry name" value="AMINOALKYLPHOSPHONATE N-ACETYLTRANSFERASE-RELATED-RELATED"/>
    <property type="match status" value="1"/>
</dbReference>
<dbReference type="GO" id="GO:0016747">
    <property type="term" value="F:acyltransferase activity, transferring groups other than amino-acyl groups"/>
    <property type="evidence" value="ECO:0007669"/>
    <property type="project" value="InterPro"/>
</dbReference>
<dbReference type="Gene3D" id="3.40.630.30">
    <property type="match status" value="2"/>
</dbReference>